<keyword evidence="3 13" id="KW-0813">Transport</keyword>
<evidence type="ECO:0000256" key="5">
    <source>
        <dbReference type="ARBA" id="ARBA00022692"/>
    </source>
</evidence>
<feature type="region of interest" description="Disordered" evidence="14">
    <location>
        <begin position="736"/>
        <end position="802"/>
    </location>
</feature>
<dbReference type="EMBL" id="CAJFDH010000003">
    <property type="protein sequence ID" value="CAD5217551.1"/>
    <property type="molecule type" value="Genomic_DNA"/>
</dbReference>
<keyword evidence="11 13" id="KW-0739">Sodium transport</keyword>
<evidence type="ECO:0000256" key="8">
    <source>
        <dbReference type="ARBA" id="ARBA00023065"/>
    </source>
</evidence>
<reference evidence="16" key="1">
    <citation type="submission" date="2020-09" db="EMBL/GenBank/DDBJ databases">
        <authorList>
            <person name="Kikuchi T."/>
        </authorList>
    </citation>
    <scope>NUCLEOTIDE SEQUENCE</scope>
    <source>
        <strain evidence="16">SH1</strain>
    </source>
</reference>
<dbReference type="PANTHER" id="PTHR11690:SF248">
    <property type="entry name" value="PICKPOCKET 17, ISOFORM A"/>
    <property type="match status" value="1"/>
</dbReference>
<feature type="compositionally biased region" description="Low complexity" evidence="14">
    <location>
        <begin position="327"/>
        <end position="357"/>
    </location>
</feature>
<evidence type="ECO:0000256" key="10">
    <source>
        <dbReference type="ARBA" id="ARBA00023180"/>
    </source>
</evidence>
<comment type="subcellular location">
    <subcellularLocation>
        <location evidence="1">Membrane</location>
        <topology evidence="1">Multi-pass membrane protein</topology>
    </subcellularLocation>
</comment>
<evidence type="ECO:0000256" key="12">
    <source>
        <dbReference type="ARBA" id="ARBA00023303"/>
    </source>
</evidence>
<comment type="caution">
    <text evidence="16">The sequence shown here is derived from an EMBL/GenBank/DDBJ whole genome shotgun (WGS) entry which is preliminary data.</text>
</comment>
<feature type="region of interest" description="Disordered" evidence="14">
    <location>
        <begin position="322"/>
        <end position="357"/>
    </location>
</feature>
<evidence type="ECO:0000256" key="7">
    <source>
        <dbReference type="ARBA" id="ARBA00023053"/>
    </source>
</evidence>
<gene>
    <name evidence="16" type="ORF">BOKJ2_LOCUS7144</name>
</gene>
<keyword evidence="6 15" id="KW-1133">Transmembrane helix</keyword>
<keyword evidence="7" id="KW-0915">Sodium</keyword>
<dbReference type="Proteomes" id="UP000783686">
    <property type="component" value="Unassembled WGS sequence"/>
</dbReference>
<dbReference type="AlphaFoldDB" id="A0A811KQG1"/>
<name>A0A811KQG1_9BILA</name>
<evidence type="ECO:0000256" key="9">
    <source>
        <dbReference type="ARBA" id="ARBA00023136"/>
    </source>
</evidence>
<dbReference type="Gene3D" id="1.10.287.770">
    <property type="entry name" value="YojJ-like"/>
    <property type="match status" value="1"/>
</dbReference>
<dbReference type="PRINTS" id="PR01078">
    <property type="entry name" value="AMINACHANNEL"/>
</dbReference>
<evidence type="ECO:0000256" key="2">
    <source>
        <dbReference type="ARBA" id="ARBA00007193"/>
    </source>
</evidence>
<keyword evidence="4 13" id="KW-0894">Sodium channel</keyword>
<feature type="transmembrane region" description="Helical" evidence="15">
    <location>
        <begin position="701"/>
        <end position="724"/>
    </location>
</feature>
<dbReference type="EMBL" id="CAJFCW020000003">
    <property type="protein sequence ID" value="CAG9108006.1"/>
    <property type="molecule type" value="Genomic_DNA"/>
</dbReference>
<feature type="compositionally biased region" description="Acidic residues" evidence="14">
    <location>
        <begin position="121"/>
        <end position="135"/>
    </location>
</feature>
<keyword evidence="9 15" id="KW-0472">Membrane</keyword>
<proteinExistence type="inferred from homology"/>
<evidence type="ECO:0000313" key="16">
    <source>
        <dbReference type="EMBL" id="CAD5217551.1"/>
    </source>
</evidence>
<dbReference type="GO" id="GO:0005886">
    <property type="term" value="C:plasma membrane"/>
    <property type="evidence" value="ECO:0007669"/>
    <property type="project" value="TreeGrafter"/>
</dbReference>
<accession>A0A811KQG1</accession>
<dbReference type="InterPro" id="IPR020903">
    <property type="entry name" value="ENaC_CS"/>
</dbReference>
<evidence type="ECO:0000256" key="14">
    <source>
        <dbReference type="SAM" id="MobiDB-lite"/>
    </source>
</evidence>
<keyword evidence="17" id="KW-1185">Reference proteome</keyword>
<feature type="region of interest" description="Disordered" evidence="14">
    <location>
        <begin position="262"/>
        <end position="281"/>
    </location>
</feature>
<evidence type="ECO:0000256" key="4">
    <source>
        <dbReference type="ARBA" id="ARBA00022461"/>
    </source>
</evidence>
<dbReference type="PANTHER" id="PTHR11690">
    <property type="entry name" value="AMILORIDE-SENSITIVE SODIUM CHANNEL-RELATED"/>
    <property type="match status" value="1"/>
</dbReference>
<dbReference type="Proteomes" id="UP000614601">
    <property type="component" value="Unassembled WGS sequence"/>
</dbReference>
<dbReference type="Pfam" id="PF00858">
    <property type="entry name" value="ASC"/>
    <property type="match status" value="1"/>
</dbReference>
<sequence>MSSNVRQQTFVENYQDWSVYTSVKPLRNVATFNQLHCRLFWIAIVLAGIGACTYQTVTIVQEYLQYVRNTNVQFQDTIGSTFPAVTICNLNPIRLNALDSISELQKLEAVYQYLTSDAYQEGDDTNSTSDTDDDDGLSKKKREAGFESSKPVQIASKKKDKAVDGYSTIMTRDELYDMPDEHQLISRKKRAADADVYVSGTPCVLTPTVTTTVSPFECNIDVWLTTTAEPTTTIEPTTTDLTTTVEPTTTDLTTTELTTTEASTTIESTTTESTTTESTTTEIPLKLVQQQRLVPRPQLQPVPAPSPVVLVLKLLPLLPKLVPRPKQPLTSTTPKSITTSTTSTSSTTASTTTKSTTEGFDVTSLPIVQTKNYTTSELNELIDYFGLNKSSSRVALEAQVQDLMQTIIANLDPATLESAGYSLGDLVISCSFDTTPCDYENDFTKVTDPDYGNCYTYNANGTHKTARSGSAYGLRLITFSNVSDYLASSSCAGMRITISKQNFAVFPNTYGYDVAVGRYVLVAVGYDDIERLGHPYNNCTQKDDTEGSIYDGYYTYEGCVRTCFQQSLLANCSCVDSRFPKVSEDDVYCSYNNTEEFECYQNYINVNGDYTQTQNCSCASPCSDAQYSAVLTTAAWPTYFPNFTTPQCTGTYPGTDVDCYTAYTENAVAVDVMFANSEYEVTTESPNMNGYDLFRNISGAISLWIGASVITLFELLELLLYLCFSKKLCGPCKPRPDSAFADGSSSNDDIYDNDGDNELPPPIVDGGGMGFNSLDGPFGGDYNPAEGSGARARKVPSRFVSD</sequence>
<evidence type="ECO:0000256" key="15">
    <source>
        <dbReference type="SAM" id="Phobius"/>
    </source>
</evidence>
<feature type="region of interest" description="Disordered" evidence="14">
    <location>
        <begin position="121"/>
        <end position="158"/>
    </location>
</feature>
<keyword evidence="5 13" id="KW-0812">Transmembrane</keyword>
<evidence type="ECO:0000256" key="1">
    <source>
        <dbReference type="ARBA" id="ARBA00004141"/>
    </source>
</evidence>
<dbReference type="GO" id="GO:0015280">
    <property type="term" value="F:ligand-gated sodium channel activity"/>
    <property type="evidence" value="ECO:0007669"/>
    <property type="project" value="TreeGrafter"/>
</dbReference>
<comment type="similarity">
    <text evidence="2 13">Belongs to the amiloride-sensitive sodium channel (TC 1.A.6) family.</text>
</comment>
<evidence type="ECO:0000256" key="13">
    <source>
        <dbReference type="RuleBase" id="RU000679"/>
    </source>
</evidence>
<evidence type="ECO:0000256" key="11">
    <source>
        <dbReference type="ARBA" id="ARBA00023201"/>
    </source>
</evidence>
<keyword evidence="8 13" id="KW-0406">Ion transport</keyword>
<evidence type="ECO:0000256" key="6">
    <source>
        <dbReference type="ARBA" id="ARBA00022989"/>
    </source>
</evidence>
<keyword evidence="12 13" id="KW-0407">Ion channel</keyword>
<dbReference type="Gene3D" id="2.60.470.10">
    <property type="entry name" value="Acid-sensing ion channels like domains"/>
    <property type="match status" value="1"/>
</dbReference>
<organism evidence="16 17">
    <name type="scientific">Bursaphelenchus okinawaensis</name>
    <dbReference type="NCBI Taxonomy" id="465554"/>
    <lineage>
        <taxon>Eukaryota</taxon>
        <taxon>Metazoa</taxon>
        <taxon>Ecdysozoa</taxon>
        <taxon>Nematoda</taxon>
        <taxon>Chromadorea</taxon>
        <taxon>Rhabditida</taxon>
        <taxon>Tylenchina</taxon>
        <taxon>Tylenchomorpha</taxon>
        <taxon>Aphelenchoidea</taxon>
        <taxon>Aphelenchoididae</taxon>
        <taxon>Bursaphelenchus</taxon>
    </lineage>
</organism>
<dbReference type="InterPro" id="IPR001873">
    <property type="entry name" value="ENaC"/>
</dbReference>
<dbReference type="OrthoDB" id="5864349at2759"/>
<keyword evidence="10" id="KW-0325">Glycoprotein</keyword>
<protein>
    <submittedName>
        <fullName evidence="16">Uncharacterized protein</fullName>
    </submittedName>
</protein>
<dbReference type="PROSITE" id="PS01206">
    <property type="entry name" value="ASC"/>
    <property type="match status" value="1"/>
</dbReference>
<evidence type="ECO:0000313" key="17">
    <source>
        <dbReference type="Proteomes" id="UP000614601"/>
    </source>
</evidence>
<evidence type="ECO:0000256" key="3">
    <source>
        <dbReference type="ARBA" id="ARBA00022448"/>
    </source>
</evidence>